<proteinExistence type="predicted"/>
<protein>
    <submittedName>
        <fullName evidence="1">CotH kinase family protein</fullName>
    </submittedName>
</protein>
<reference evidence="1 2" key="1">
    <citation type="journal article" date="2015" name="Stand. Genomic Sci.">
        <title>Genome sequence of a native-feather degrading extremely thermophilic Eubacterium, Fervidobacterium islandicum AW-1.</title>
        <authorList>
            <person name="Lee Y.J."/>
            <person name="Jeong H."/>
            <person name="Park G.S."/>
            <person name="Kwak Y."/>
            <person name="Lee S.J."/>
            <person name="Lee S.J."/>
            <person name="Park M.K."/>
            <person name="Kim J.Y."/>
            <person name="Kang H.K."/>
            <person name="Shin J.H."/>
            <person name="Lee D.W."/>
        </authorList>
    </citation>
    <scope>NUCLEOTIDE SEQUENCE [LARGE SCALE GENOMIC DNA]</scope>
    <source>
        <strain evidence="1 2">AW-1</strain>
    </source>
</reference>
<dbReference type="Proteomes" id="UP000093740">
    <property type="component" value="Chromosome"/>
</dbReference>
<evidence type="ECO:0000313" key="1">
    <source>
        <dbReference type="EMBL" id="AMW33794.2"/>
    </source>
</evidence>
<name>A0AAI8CNT7_FERIS</name>
<sequence>MLGKLNIFSCLIAILFFTAVISSVGYSQLVISHESGFYNNPFTLEIKSTVGGLIYYTIDGSEPVSGKEGTFRYRNGIPIAERNDNSLMYIPTSPLWQKPQGDFKKATVLRIIEVVDGKVTDSAVRSYFVGIHHDLPVVSIITEPSNLFDEEKGIYVPGKLFDPTNPYWTGNYHQRGNEWERAAVMEYFENGKLLYRTDIGLRIHGEFTRSLPIKSLRLYARNKEGEFTYPFFGRTGYKKLVLRNSGNDWEDTYIRDSAIQEIFKGLKFDTQDNYPVVHYINGEYWGITYLMEYYDQRYLQVKHGVTEKNTVIINGDLSIQDGKEGSQESFVKLAEFVRDNDLSKPENYVFISQVIDIDSYIDYYIAEIIAGNMDWPGNNERLWRVLKPENGTFGDGKWRWMMYDMDLSFWEPSHNTLKAAMYGDPNAPHILTVGATSTILFRKILENEEFKKKFLERFDYIINVVFNENRVINIIDEHAKRISTEIAFHSKRWGKPETDTWEESVEWMKEFAKERRGYLMKYLNEIFGTDQ</sequence>
<dbReference type="KEGG" id="fia:NA23_09080"/>
<dbReference type="Pfam" id="PF13287">
    <property type="entry name" value="Fn3_assoc"/>
    <property type="match status" value="1"/>
</dbReference>
<gene>
    <name evidence="1" type="ORF">NA23_09080</name>
</gene>
<dbReference type="RefSeq" id="WP_145974471.1">
    <property type="nucleotide sequence ID" value="NZ_CP014334.2"/>
</dbReference>
<keyword evidence="1" id="KW-0418">Kinase</keyword>
<dbReference type="Pfam" id="PF08757">
    <property type="entry name" value="CotH"/>
    <property type="match status" value="1"/>
</dbReference>
<organism evidence="1 2">
    <name type="scientific">Fervidobacterium islandicum</name>
    <dbReference type="NCBI Taxonomy" id="2423"/>
    <lineage>
        <taxon>Bacteria</taxon>
        <taxon>Thermotogati</taxon>
        <taxon>Thermotogota</taxon>
        <taxon>Thermotogae</taxon>
        <taxon>Thermotogales</taxon>
        <taxon>Fervidobacteriaceae</taxon>
        <taxon>Fervidobacterium</taxon>
    </lineage>
</organism>
<dbReference type="AlphaFoldDB" id="A0AAI8CNT7"/>
<accession>A0AAI8CNT7</accession>
<dbReference type="GO" id="GO:0016301">
    <property type="term" value="F:kinase activity"/>
    <property type="evidence" value="ECO:0007669"/>
    <property type="project" value="UniProtKB-KW"/>
</dbReference>
<keyword evidence="2" id="KW-1185">Reference proteome</keyword>
<dbReference type="InterPro" id="IPR014867">
    <property type="entry name" value="Spore_coat_CotH_CotH2/3/7"/>
</dbReference>
<evidence type="ECO:0000313" key="2">
    <source>
        <dbReference type="Proteomes" id="UP000093740"/>
    </source>
</evidence>
<keyword evidence="1" id="KW-0808">Transferase</keyword>
<dbReference type="InterPro" id="IPR026876">
    <property type="entry name" value="Fn3_assoc_repeat"/>
</dbReference>
<dbReference type="EMBL" id="CP014334">
    <property type="protein sequence ID" value="AMW33794.2"/>
    <property type="molecule type" value="Genomic_DNA"/>
</dbReference>